<proteinExistence type="predicted"/>
<dbReference type="Proteomes" id="UP001055879">
    <property type="component" value="Linkage Group LG14"/>
</dbReference>
<sequence>MIGGGGRRWRVHLFVLLVDPKKYPTTKCSLSNFFKHTVESNSSPIGGSIFNYNSLVKLSFCILDSDSCSKCTKRSWLWRMQIRFVTRKVLFFYS</sequence>
<keyword evidence="2" id="KW-1185">Reference proteome</keyword>
<accession>A0ACB8Y605</accession>
<organism evidence="1 2">
    <name type="scientific">Arctium lappa</name>
    <name type="common">Greater burdock</name>
    <name type="synonym">Lappa major</name>
    <dbReference type="NCBI Taxonomy" id="4217"/>
    <lineage>
        <taxon>Eukaryota</taxon>
        <taxon>Viridiplantae</taxon>
        <taxon>Streptophyta</taxon>
        <taxon>Embryophyta</taxon>
        <taxon>Tracheophyta</taxon>
        <taxon>Spermatophyta</taxon>
        <taxon>Magnoliopsida</taxon>
        <taxon>eudicotyledons</taxon>
        <taxon>Gunneridae</taxon>
        <taxon>Pentapetalae</taxon>
        <taxon>asterids</taxon>
        <taxon>campanulids</taxon>
        <taxon>Asterales</taxon>
        <taxon>Asteraceae</taxon>
        <taxon>Carduoideae</taxon>
        <taxon>Cardueae</taxon>
        <taxon>Arctiinae</taxon>
        <taxon>Arctium</taxon>
    </lineage>
</organism>
<protein>
    <submittedName>
        <fullName evidence="1">Uncharacterized protein</fullName>
    </submittedName>
</protein>
<evidence type="ECO:0000313" key="1">
    <source>
        <dbReference type="EMBL" id="KAI3678937.1"/>
    </source>
</evidence>
<comment type="caution">
    <text evidence="1">The sequence shown here is derived from an EMBL/GenBank/DDBJ whole genome shotgun (WGS) entry which is preliminary data.</text>
</comment>
<reference evidence="2" key="1">
    <citation type="journal article" date="2022" name="Mol. Ecol. Resour.">
        <title>The genomes of chicory, endive, great burdock and yacon provide insights into Asteraceae palaeo-polyploidization history and plant inulin production.</title>
        <authorList>
            <person name="Fan W."/>
            <person name="Wang S."/>
            <person name="Wang H."/>
            <person name="Wang A."/>
            <person name="Jiang F."/>
            <person name="Liu H."/>
            <person name="Zhao H."/>
            <person name="Xu D."/>
            <person name="Zhang Y."/>
        </authorList>
    </citation>
    <scope>NUCLEOTIDE SEQUENCE [LARGE SCALE GENOMIC DNA]</scope>
    <source>
        <strain evidence="2">cv. Niubang</strain>
    </source>
</reference>
<reference evidence="1 2" key="2">
    <citation type="journal article" date="2022" name="Mol. Ecol. Resour.">
        <title>The genomes of chicory, endive, great burdock and yacon provide insights into Asteraceae paleo-polyploidization history and plant inulin production.</title>
        <authorList>
            <person name="Fan W."/>
            <person name="Wang S."/>
            <person name="Wang H."/>
            <person name="Wang A."/>
            <person name="Jiang F."/>
            <person name="Liu H."/>
            <person name="Zhao H."/>
            <person name="Xu D."/>
            <person name="Zhang Y."/>
        </authorList>
    </citation>
    <scope>NUCLEOTIDE SEQUENCE [LARGE SCALE GENOMIC DNA]</scope>
    <source>
        <strain evidence="2">cv. Niubang</strain>
    </source>
</reference>
<evidence type="ECO:0000313" key="2">
    <source>
        <dbReference type="Proteomes" id="UP001055879"/>
    </source>
</evidence>
<dbReference type="EMBL" id="CM042060">
    <property type="protein sequence ID" value="KAI3678937.1"/>
    <property type="molecule type" value="Genomic_DNA"/>
</dbReference>
<name>A0ACB8Y605_ARCLA</name>
<gene>
    <name evidence="1" type="ORF">L6452_38241</name>
</gene>